<dbReference type="EMBL" id="JAOVZW010000013">
    <property type="protein sequence ID" value="MCX8524639.1"/>
    <property type="molecule type" value="Genomic_DNA"/>
</dbReference>
<reference evidence="4" key="1">
    <citation type="submission" date="2022-10" db="EMBL/GenBank/DDBJ databases">
        <title>Chryseobacterium sp. nov., a novel bacterial species.</title>
        <authorList>
            <person name="Cao Y."/>
        </authorList>
    </citation>
    <scope>NUCLEOTIDE SEQUENCE</scope>
    <source>
        <strain evidence="4">CCTCC AB2015118</strain>
    </source>
</reference>
<dbReference type="CDD" id="cd00156">
    <property type="entry name" value="REC"/>
    <property type="match status" value="1"/>
</dbReference>
<sequence>MRKIFLVEDDQAIREVLEMVLSSENYDVQSFSTVSAFTQRDSNVTPDLYIFDVMLPDGSGIDLCDEIKNDVDNKDIPIIIMSAHATLDHICQSCDPDDFIPKPFDIDALLLKVHEIIGNK</sequence>
<evidence type="ECO:0000313" key="4">
    <source>
        <dbReference type="EMBL" id="MCX8524639.1"/>
    </source>
</evidence>
<feature type="modified residue" description="4-aspartylphosphate" evidence="2">
    <location>
        <position position="52"/>
    </location>
</feature>
<dbReference type="InterPro" id="IPR050595">
    <property type="entry name" value="Bact_response_regulator"/>
</dbReference>
<keyword evidence="1 2" id="KW-0597">Phosphoprotein</keyword>
<proteinExistence type="predicted"/>
<dbReference type="PANTHER" id="PTHR44591:SF3">
    <property type="entry name" value="RESPONSE REGULATORY DOMAIN-CONTAINING PROTEIN"/>
    <property type="match status" value="1"/>
</dbReference>
<gene>
    <name evidence="4" type="ORF">OF897_12020</name>
</gene>
<evidence type="ECO:0000256" key="2">
    <source>
        <dbReference type="PROSITE-ProRule" id="PRU00169"/>
    </source>
</evidence>
<organism evidence="4 5">
    <name type="scientific">Chryseobacterium formosus</name>
    <dbReference type="NCBI Taxonomy" id="1537363"/>
    <lineage>
        <taxon>Bacteria</taxon>
        <taxon>Pseudomonadati</taxon>
        <taxon>Bacteroidota</taxon>
        <taxon>Flavobacteriia</taxon>
        <taxon>Flavobacteriales</taxon>
        <taxon>Weeksellaceae</taxon>
        <taxon>Chryseobacterium group</taxon>
        <taxon>Chryseobacterium</taxon>
    </lineage>
</organism>
<evidence type="ECO:0000313" key="5">
    <source>
        <dbReference type="Proteomes" id="UP001073122"/>
    </source>
</evidence>
<dbReference type="PROSITE" id="PS50110">
    <property type="entry name" value="RESPONSE_REGULATORY"/>
    <property type="match status" value="1"/>
</dbReference>
<evidence type="ECO:0000259" key="3">
    <source>
        <dbReference type="PROSITE" id="PS50110"/>
    </source>
</evidence>
<protein>
    <submittedName>
        <fullName evidence="4">Response regulator</fullName>
    </submittedName>
</protein>
<dbReference type="InterPro" id="IPR001789">
    <property type="entry name" value="Sig_transdc_resp-reg_receiver"/>
</dbReference>
<dbReference type="Gene3D" id="3.40.50.2300">
    <property type="match status" value="1"/>
</dbReference>
<keyword evidence="5" id="KW-1185">Reference proteome</keyword>
<feature type="domain" description="Response regulatory" evidence="3">
    <location>
        <begin position="3"/>
        <end position="117"/>
    </location>
</feature>
<dbReference type="Proteomes" id="UP001073122">
    <property type="component" value="Unassembled WGS sequence"/>
</dbReference>
<dbReference type="RefSeq" id="WP_267265923.1">
    <property type="nucleotide sequence ID" value="NZ_JAOVZW010000013.1"/>
</dbReference>
<evidence type="ECO:0000256" key="1">
    <source>
        <dbReference type="ARBA" id="ARBA00022553"/>
    </source>
</evidence>
<dbReference type="Pfam" id="PF00072">
    <property type="entry name" value="Response_reg"/>
    <property type="match status" value="1"/>
</dbReference>
<comment type="caution">
    <text evidence="4">The sequence shown here is derived from an EMBL/GenBank/DDBJ whole genome shotgun (WGS) entry which is preliminary data.</text>
</comment>
<dbReference type="SMART" id="SM00448">
    <property type="entry name" value="REC"/>
    <property type="match status" value="1"/>
</dbReference>
<dbReference type="PANTHER" id="PTHR44591">
    <property type="entry name" value="STRESS RESPONSE REGULATOR PROTEIN 1"/>
    <property type="match status" value="1"/>
</dbReference>
<name>A0ABT3XR96_9FLAO</name>
<accession>A0ABT3XR96</accession>
<dbReference type="SUPFAM" id="SSF52172">
    <property type="entry name" value="CheY-like"/>
    <property type="match status" value="1"/>
</dbReference>
<dbReference type="InterPro" id="IPR011006">
    <property type="entry name" value="CheY-like_superfamily"/>
</dbReference>